<organism evidence="3">
    <name type="scientific">Anopheles marajoara</name>
    <dbReference type="NCBI Taxonomy" id="58244"/>
    <lineage>
        <taxon>Eukaryota</taxon>
        <taxon>Metazoa</taxon>
        <taxon>Ecdysozoa</taxon>
        <taxon>Arthropoda</taxon>
        <taxon>Hexapoda</taxon>
        <taxon>Insecta</taxon>
        <taxon>Pterygota</taxon>
        <taxon>Neoptera</taxon>
        <taxon>Endopterygota</taxon>
        <taxon>Diptera</taxon>
        <taxon>Nematocera</taxon>
        <taxon>Culicoidea</taxon>
        <taxon>Culicidae</taxon>
        <taxon>Anophelinae</taxon>
        <taxon>Anopheles</taxon>
    </lineage>
</organism>
<reference evidence="3" key="1">
    <citation type="submission" date="2018-01" db="EMBL/GenBank/DDBJ databases">
        <title>An insight into the sialome of Amazonian anophelines.</title>
        <authorList>
            <person name="Ribeiro J.M."/>
            <person name="Scarpassa V."/>
            <person name="Calvo E."/>
        </authorList>
    </citation>
    <scope>NUCLEOTIDE SEQUENCE</scope>
    <source>
        <tissue evidence="3">Salivary glands</tissue>
    </source>
</reference>
<feature type="compositionally biased region" description="Polar residues" evidence="1">
    <location>
        <begin position="26"/>
        <end position="36"/>
    </location>
</feature>
<feature type="region of interest" description="Disordered" evidence="1">
    <location>
        <begin position="26"/>
        <end position="49"/>
    </location>
</feature>
<evidence type="ECO:0000256" key="2">
    <source>
        <dbReference type="SAM" id="SignalP"/>
    </source>
</evidence>
<evidence type="ECO:0000313" key="3">
    <source>
        <dbReference type="EMBL" id="MBW64079.1"/>
    </source>
</evidence>
<feature type="signal peptide" evidence="2">
    <location>
        <begin position="1"/>
        <end position="21"/>
    </location>
</feature>
<evidence type="ECO:0000256" key="1">
    <source>
        <dbReference type="SAM" id="MobiDB-lite"/>
    </source>
</evidence>
<dbReference type="AlphaFoldDB" id="A0A2M4CFP4"/>
<accession>A0A2M4CFP4</accession>
<dbReference type="EMBL" id="GGFJ01014938">
    <property type="protein sequence ID" value="MBW64079.1"/>
    <property type="molecule type" value="Transcribed_RNA"/>
</dbReference>
<proteinExistence type="predicted"/>
<keyword evidence="2" id="KW-0732">Signal</keyword>
<feature type="chain" id="PRO_5014811579" evidence="2">
    <location>
        <begin position="22"/>
        <end position="66"/>
    </location>
</feature>
<sequence length="66" mass="7753">MRNSTRFYTISLLFYFPFTLCKSSSNERVSLENTPSKRQKRNSTTHPVRPSVLTGKNLSILPWYVR</sequence>
<name>A0A2M4CFP4_9DIPT</name>
<protein>
    <submittedName>
        <fullName evidence="3">Putative secreted protein</fullName>
    </submittedName>
</protein>